<sequence>METLALKPKETALSTQDPALSPKENPEDKSDWSLLAARSELGLFASLGNGWRVCCEGIRHGQVEALG</sequence>
<dbReference type="Ensembl" id="ENSSDAT00000018443.1">
    <property type="protein sequence ID" value="ENSSDAP00000016240.1"/>
    <property type="gene ID" value="ENSSDAG00000014690.1"/>
</dbReference>
<dbReference type="AlphaFoldDB" id="A0A8C9PVN3"/>
<reference evidence="2" key="2">
    <citation type="submission" date="2025-09" db="UniProtKB">
        <authorList>
            <consortium name="Ensembl"/>
        </authorList>
    </citation>
    <scope>IDENTIFICATION</scope>
</reference>
<evidence type="ECO:0000313" key="2">
    <source>
        <dbReference type="Ensembl" id="ENSSDAP00000016240.1"/>
    </source>
</evidence>
<keyword evidence="3" id="KW-1185">Reference proteome</keyword>
<organism evidence="2 3">
    <name type="scientific">Spermophilus dauricus</name>
    <name type="common">Daurian ground squirrel</name>
    <dbReference type="NCBI Taxonomy" id="99837"/>
    <lineage>
        <taxon>Eukaryota</taxon>
        <taxon>Metazoa</taxon>
        <taxon>Chordata</taxon>
        <taxon>Craniata</taxon>
        <taxon>Vertebrata</taxon>
        <taxon>Euteleostomi</taxon>
        <taxon>Mammalia</taxon>
        <taxon>Eutheria</taxon>
        <taxon>Euarchontoglires</taxon>
        <taxon>Glires</taxon>
        <taxon>Rodentia</taxon>
        <taxon>Sciuromorpha</taxon>
        <taxon>Sciuridae</taxon>
        <taxon>Xerinae</taxon>
        <taxon>Marmotini</taxon>
        <taxon>Spermophilus</taxon>
    </lineage>
</organism>
<reference evidence="2" key="1">
    <citation type="submission" date="2025-08" db="UniProtKB">
        <authorList>
            <consortium name="Ensembl"/>
        </authorList>
    </citation>
    <scope>IDENTIFICATION</scope>
</reference>
<name>A0A8C9PVN3_SPEDA</name>
<evidence type="ECO:0000313" key="3">
    <source>
        <dbReference type="Proteomes" id="UP000694422"/>
    </source>
</evidence>
<evidence type="ECO:0000256" key="1">
    <source>
        <dbReference type="SAM" id="MobiDB-lite"/>
    </source>
</evidence>
<dbReference type="Proteomes" id="UP000694422">
    <property type="component" value="Unplaced"/>
</dbReference>
<protein>
    <submittedName>
        <fullName evidence="2">Uncharacterized protein</fullName>
    </submittedName>
</protein>
<proteinExistence type="predicted"/>
<accession>A0A8C9PVN3</accession>
<feature type="region of interest" description="Disordered" evidence="1">
    <location>
        <begin position="1"/>
        <end position="30"/>
    </location>
</feature>